<keyword evidence="7" id="KW-0378">Hydrolase</keyword>
<dbReference type="OrthoDB" id="2975078at2759"/>
<protein>
    <recommendedName>
        <fullName evidence="3">cutinase</fullName>
        <ecNumber evidence="3">3.1.1.74</ecNumber>
    </recommendedName>
</protein>
<dbReference type="PANTHER" id="PTHR48250">
    <property type="entry name" value="CUTINASE 2-RELATED"/>
    <property type="match status" value="1"/>
</dbReference>
<dbReference type="GO" id="GO:0016052">
    <property type="term" value="P:carbohydrate catabolic process"/>
    <property type="evidence" value="ECO:0007669"/>
    <property type="project" value="TreeGrafter"/>
</dbReference>
<evidence type="ECO:0000256" key="7">
    <source>
        <dbReference type="ARBA" id="ARBA00022801"/>
    </source>
</evidence>
<evidence type="ECO:0000313" key="13">
    <source>
        <dbReference type="Proteomes" id="UP000037136"/>
    </source>
</evidence>
<keyword evidence="8" id="KW-0843">Virulence</keyword>
<keyword evidence="5" id="KW-0964">Secreted</keyword>
<dbReference type="InterPro" id="IPR043579">
    <property type="entry name" value="CUTINASE_2"/>
</dbReference>
<dbReference type="STRING" id="268505.A0A2A9PCE2"/>
<dbReference type="PANTHER" id="PTHR48250:SF3">
    <property type="entry name" value="CUTINASE 1-RELATED"/>
    <property type="match status" value="1"/>
</dbReference>
<evidence type="ECO:0000256" key="1">
    <source>
        <dbReference type="ARBA" id="ARBA00004613"/>
    </source>
</evidence>
<evidence type="ECO:0000256" key="2">
    <source>
        <dbReference type="ARBA" id="ARBA00007534"/>
    </source>
</evidence>
<evidence type="ECO:0000256" key="4">
    <source>
        <dbReference type="ARBA" id="ARBA00022487"/>
    </source>
</evidence>
<keyword evidence="9 11" id="KW-1015">Disulfide bond</keyword>
<dbReference type="Gene3D" id="3.40.50.1820">
    <property type="entry name" value="alpha/beta hydrolase"/>
    <property type="match status" value="1"/>
</dbReference>
<dbReference type="AlphaFoldDB" id="A0A2A9PCE2"/>
<dbReference type="EC" id="3.1.1.74" evidence="3"/>
<evidence type="ECO:0000256" key="8">
    <source>
        <dbReference type="ARBA" id="ARBA00023026"/>
    </source>
</evidence>
<accession>A0A2A9PCE2</accession>
<reference evidence="12 13" key="1">
    <citation type="journal article" date="2015" name="BMC Genomics">
        <title>Gene expression during zombie ant biting behavior reflects the complexity underlying fungal parasitic behavioral manipulation.</title>
        <authorList>
            <person name="de Bekker C."/>
            <person name="Ohm R.A."/>
            <person name="Loreto R.G."/>
            <person name="Sebastian A."/>
            <person name="Albert I."/>
            <person name="Merrow M."/>
            <person name="Brachmann A."/>
            <person name="Hughes D.P."/>
        </authorList>
    </citation>
    <scope>NUCLEOTIDE SEQUENCE [LARGE SCALE GENOMIC DNA]</scope>
    <source>
        <strain evidence="12 13">SC16a</strain>
    </source>
</reference>
<dbReference type="Pfam" id="PF01083">
    <property type="entry name" value="Cutinase"/>
    <property type="match status" value="1"/>
</dbReference>
<comment type="caution">
    <text evidence="12">The sequence shown here is derived from an EMBL/GenBank/DDBJ whole genome shotgun (WGS) entry which is preliminary data.</text>
</comment>
<sequence length="66" mass="7013">MSRISSVVLFGDPYSKASVPSIDPGRVLVVCHDDDSICKGSQIVGMAHLTYGQDAQKAAGFVMSRL</sequence>
<name>A0A2A9PCE2_OPHUN</name>
<dbReference type="InterPro" id="IPR029058">
    <property type="entry name" value="AB_hydrolase_fold"/>
</dbReference>
<keyword evidence="6" id="KW-0732">Signal</keyword>
<dbReference type="InterPro" id="IPR011150">
    <property type="entry name" value="Cutinase_monf"/>
</dbReference>
<dbReference type="PROSITE" id="PS00931">
    <property type="entry name" value="CUTINASE_2"/>
    <property type="match status" value="1"/>
</dbReference>
<dbReference type="EMBL" id="LAZP02000278">
    <property type="protein sequence ID" value="PFH58582.1"/>
    <property type="molecule type" value="Genomic_DNA"/>
</dbReference>
<keyword evidence="4" id="KW-0719">Serine esterase</keyword>
<evidence type="ECO:0000256" key="11">
    <source>
        <dbReference type="PIRSR" id="PIRSR611150-2"/>
    </source>
</evidence>
<evidence type="ECO:0000256" key="10">
    <source>
        <dbReference type="ARBA" id="ARBA00034045"/>
    </source>
</evidence>
<dbReference type="GO" id="GO:0050525">
    <property type="term" value="F:cutinase activity"/>
    <property type="evidence" value="ECO:0007669"/>
    <property type="project" value="UniProtKB-EC"/>
</dbReference>
<comment type="similarity">
    <text evidence="2">Belongs to the cutinase family.</text>
</comment>
<organism evidence="12 13">
    <name type="scientific">Ophiocordyceps unilateralis</name>
    <name type="common">Zombie-ant fungus</name>
    <name type="synonym">Torrubia unilateralis</name>
    <dbReference type="NCBI Taxonomy" id="268505"/>
    <lineage>
        <taxon>Eukaryota</taxon>
        <taxon>Fungi</taxon>
        <taxon>Dikarya</taxon>
        <taxon>Ascomycota</taxon>
        <taxon>Pezizomycotina</taxon>
        <taxon>Sordariomycetes</taxon>
        <taxon>Hypocreomycetidae</taxon>
        <taxon>Hypocreales</taxon>
        <taxon>Ophiocordycipitaceae</taxon>
        <taxon>Ophiocordyceps</taxon>
    </lineage>
</organism>
<dbReference type="InterPro" id="IPR000675">
    <property type="entry name" value="Cutinase/axe"/>
</dbReference>
<evidence type="ECO:0000256" key="6">
    <source>
        <dbReference type="ARBA" id="ARBA00022729"/>
    </source>
</evidence>
<evidence type="ECO:0000256" key="9">
    <source>
        <dbReference type="ARBA" id="ARBA00023157"/>
    </source>
</evidence>
<comment type="subcellular location">
    <subcellularLocation>
        <location evidence="1">Secreted</location>
    </subcellularLocation>
</comment>
<reference evidence="12 13" key="2">
    <citation type="journal article" date="2017" name="Sci. Rep.">
        <title>Ant-infecting Ophiocordyceps genomes reveal a high diversity of potential behavioral manipulation genes and a possible major role for enterotoxins.</title>
        <authorList>
            <person name="de Bekker C."/>
            <person name="Ohm R.A."/>
            <person name="Evans H.C."/>
            <person name="Brachmann A."/>
            <person name="Hughes D.P."/>
        </authorList>
    </citation>
    <scope>NUCLEOTIDE SEQUENCE [LARGE SCALE GENOMIC DNA]</scope>
    <source>
        <strain evidence="12 13">SC16a</strain>
    </source>
</reference>
<dbReference type="Proteomes" id="UP000037136">
    <property type="component" value="Unassembled WGS sequence"/>
</dbReference>
<gene>
    <name evidence="12" type="ORF">XA68_13484</name>
</gene>
<feature type="disulfide bond" evidence="11">
    <location>
        <begin position="31"/>
        <end position="38"/>
    </location>
</feature>
<dbReference type="SUPFAM" id="SSF53474">
    <property type="entry name" value="alpha/beta-Hydrolases"/>
    <property type="match status" value="1"/>
</dbReference>
<evidence type="ECO:0000313" key="12">
    <source>
        <dbReference type="EMBL" id="PFH58582.1"/>
    </source>
</evidence>
<comment type="catalytic activity">
    <reaction evidence="10">
        <text>cutin + H2O = cutin monomers.</text>
        <dbReference type="EC" id="3.1.1.74"/>
    </reaction>
</comment>
<evidence type="ECO:0000256" key="3">
    <source>
        <dbReference type="ARBA" id="ARBA00013095"/>
    </source>
</evidence>
<keyword evidence="13" id="KW-1185">Reference proteome</keyword>
<evidence type="ECO:0000256" key="5">
    <source>
        <dbReference type="ARBA" id="ARBA00022525"/>
    </source>
</evidence>
<dbReference type="GO" id="GO:0005576">
    <property type="term" value="C:extracellular region"/>
    <property type="evidence" value="ECO:0007669"/>
    <property type="project" value="UniProtKB-SubCell"/>
</dbReference>
<proteinExistence type="inferred from homology"/>